<dbReference type="InterPro" id="IPR038573">
    <property type="entry name" value="BrnT_sf"/>
</dbReference>
<dbReference type="RefSeq" id="WP_152810993.1">
    <property type="nucleotide sequence ID" value="NZ_WHNW01000017.1"/>
</dbReference>
<name>A0A6N7EZR0_9GAMM</name>
<comment type="caution">
    <text evidence="1">The sequence shown here is derived from an EMBL/GenBank/DDBJ whole genome shotgun (WGS) entry which is preliminary data.</text>
</comment>
<organism evidence="1 2">
    <name type="scientific">Ostreibacterium oceani</name>
    <dbReference type="NCBI Taxonomy" id="2654998"/>
    <lineage>
        <taxon>Bacteria</taxon>
        <taxon>Pseudomonadati</taxon>
        <taxon>Pseudomonadota</taxon>
        <taxon>Gammaproteobacteria</taxon>
        <taxon>Cardiobacteriales</taxon>
        <taxon>Ostreibacteriaceae</taxon>
        <taxon>Ostreibacterium</taxon>
    </lineage>
</organism>
<gene>
    <name evidence="1" type="ORF">GCU85_09740</name>
</gene>
<proteinExistence type="predicted"/>
<dbReference type="Gene3D" id="3.10.450.530">
    <property type="entry name" value="Ribonuclease toxin, BrnT, of type II toxin-antitoxin system"/>
    <property type="match status" value="1"/>
</dbReference>
<dbReference type="Proteomes" id="UP000471298">
    <property type="component" value="Unassembled WGS sequence"/>
</dbReference>
<dbReference type="InterPro" id="IPR007460">
    <property type="entry name" value="BrnT_toxin"/>
</dbReference>
<sequence>MQIIFEWDEQKAQLNLKKHGVSFEMAAHVFADPFCYTAQDRFENGEYRWQTIGKIANEVVILVAHVQHYKENCEIVRIISARKATKQERLRYGKC</sequence>
<accession>A0A6N7EZR0</accession>
<dbReference type="InParanoid" id="A0A6N7EZR0"/>
<dbReference type="EMBL" id="WHNW01000017">
    <property type="protein sequence ID" value="MPV87005.1"/>
    <property type="molecule type" value="Genomic_DNA"/>
</dbReference>
<dbReference type="AlphaFoldDB" id="A0A6N7EZR0"/>
<keyword evidence="2" id="KW-1185">Reference proteome</keyword>
<evidence type="ECO:0000313" key="1">
    <source>
        <dbReference type="EMBL" id="MPV87005.1"/>
    </source>
</evidence>
<reference evidence="1 2" key="1">
    <citation type="submission" date="2019-10" db="EMBL/GenBank/DDBJ databases">
        <title>Cardiobacteriales fam. a chemoheterotrophic member of the order Cardiobacteriales, and proposal of Cardiobacteriales fam. nov.</title>
        <authorList>
            <person name="Wang C."/>
        </authorList>
    </citation>
    <scope>NUCLEOTIDE SEQUENCE [LARGE SCALE GENOMIC DNA]</scope>
    <source>
        <strain evidence="1 2">ML27</strain>
    </source>
</reference>
<evidence type="ECO:0000313" key="2">
    <source>
        <dbReference type="Proteomes" id="UP000471298"/>
    </source>
</evidence>
<dbReference type="Pfam" id="PF04365">
    <property type="entry name" value="BrnT_toxin"/>
    <property type="match status" value="1"/>
</dbReference>
<protein>
    <submittedName>
        <fullName evidence="1">BrnT family toxin</fullName>
    </submittedName>
</protein>